<reference evidence="1" key="1">
    <citation type="submission" date="2014-09" db="EMBL/GenBank/DDBJ databases">
        <authorList>
            <person name="Magalhaes I.L.F."/>
            <person name="Oliveira U."/>
            <person name="Santos F.R."/>
            <person name="Vidigal T.H.D.A."/>
            <person name="Brescovit A.D."/>
            <person name="Santos A.J."/>
        </authorList>
    </citation>
    <scope>NUCLEOTIDE SEQUENCE</scope>
    <source>
        <tissue evidence="1">Shoot tissue taken approximately 20 cm above the soil surface</tissue>
    </source>
</reference>
<dbReference type="AlphaFoldDB" id="A0A0A8YMN8"/>
<proteinExistence type="predicted"/>
<reference evidence="1" key="2">
    <citation type="journal article" date="2015" name="Data Brief">
        <title>Shoot transcriptome of the giant reed, Arundo donax.</title>
        <authorList>
            <person name="Barrero R.A."/>
            <person name="Guerrero F.D."/>
            <person name="Moolhuijzen P."/>
            <person name="Goolsby J.A."/>
            <person name="Tidwell J."/>
            <person name="Bellgard S.E."/>
            <person name="Bellgard M.I."/>
        </authorList>
    </citation>
    <scope>NUCLEOTIDE SEQUENCE</scope>
    <source>
        <tissue evidence="1">Shoot tissue taken approximately 20 cm above the soil surface</tissue>
    </source>
</reference>
<name>A0A0A8YMN8_ARUDO</name>
<evidence type="ECO:0000313" key="1">
    <source>
        <dbReference type="EMBL" id="JAD26868.1"/>
    </source>
</evidence>
<organism evidence="1">
    <name type="scientific">Arundo donax</name>
    <name type="common">Giant reed</name>
    <name type="synonym">Donax arundinaceus</name>
    <dbReference type="NCBI Taxonomy" id="35708"/>
    <lineage>
        <taxon>Eukaryota</taxon>
        <taxon>Viridiplantae</taxon>
        <taxon>Streptophyta</taxon>
        <taxon>Embryophyta</taxon>
        <taxon>Tracheophyta</taxon>
        <taxon>Spermatophyta</taxon>
        <taxon>Magnoliopsida</taxon>
        <taxon>Liliopsida</taxon>
        <taxon>Poales</taxon>
        <taxon>Poaceae</taxon>
        <taxon>PACMAD clade</taxon>
        <taxon>Arundinoideae</taxon>
        <taxon>Arundineae</taxon>
        <taxon>Arundo</taxon>
    </lineage>
</organism>
<protein>
    <submittedName>
        <fullName evidence="1">Uncharacterized protein</fullName>
    </submittedName>
</protein>
<dbReference type="EMBL" id="GBRH01271027">
    <property type="protein sequence ID" value="JAD26868.1"/>
    <property type="molecule type" value="Transcribed_RNA"/>
</dbReference>
<accession>A0A0A8YMN8</accession>
<sequence>MLNQDIFRSKINKLLMLFCSDNKNQNLGHYN</sequence>